<reference evidence="3 4" key="1">
    <citation type="journal article" date="2013" name="Curr. Biol.">
        <title>The Genome of the Foraminiferan Reticulomyxa filosa.</title>
        <authorList>
            <person name="Glockner G."/>
            <person name="Hulsmann N."/>
            <person name="Schleicher M."/>
            <person name="Noegel A.A."/>
            <person name="Eichinger L."/>
            <person name="Gallinger C."/>
            <person name="Pawlowski J."/>
            <person name="Sierra R."/>
            <person name="Euteneuer U."/>
            <person name="Pillet L."/>
            <person name="Moustafa A."/>
            <person name="Platzer M."/>
            <person name="Groth M."/>
            <person name="Szafranski K."/>
            <person name="Schliwa M."/>
        </authorList>
    </citation>
    <scope>NUCLEOTIDE SEQUENCE [LARGE SCALE GENOMIC DNA]</scope>
</reference>
<feature type="region of interest" description="Disordered" evidence="2">
    <location>
        <begin position="144"/>
        <end position="164"/>
    </location>
</feature>
<feature type="compositionally biased region" description="Polar residues" evidence="2">
    <location>
        <begin position="149"/>
        <end position="164"/>
    </location>
</feature>
<keyword evidence="4" id="KW-1185">Reference proteome</keyword>
<name>X6LD54_RETFI</name>
<organism evidence="3 4">
    <name type="scientific">Reticulomyxa filosa</name>
    <dbReference type="NCBI Taxonomy" id="46433"/>
    <lineage>
        <taxon>Eukaryota</taxon>
        <taxon>Sar</taxon>
        <taxon>Rhizaria</taxon>
        <taxon>Retaria</taxon>
        <taxon>Foraminifera</taxon>
        <taxon>Monothalamids</taxon>
        <taxon>Reticulomyxidae</taxon>
        <taxon>Reticulomyxa</taxon>
    </lineage>
</organism>
<dbReference type="AlphaFoldDB" id="X6LD54"/>
<evidence type="ECO:0000313" key="4">
    <source>
        <dbReference type="Proteomes" id="UP000023152"/>
    </source>
</evidence>
<dbReference type="Proteomes" id="UP000023152">
    <property type="component" value="Unassembled WGS sequence"/>
</dbReference>
<gene>
    <name evidence="3" type="ORF">RFI_38433</name>
</gene>
<keyword evidence="1" id="KW-0175">Coiled coil</keyword>
<evidence type="ECO:0000256" key="1">
    <source>
        <dbReference type="SAM" id="Coils"/>
    </source>
</evidence>
<comment type="caution">
    <text evidence="3">The sequence shown here is derived from an EMBL/GenBank/DDBJ whole genome shotgun (WGS) entry which is preliminary data.</text>
</comment>
<proteinExistence type="predicted"/>
<accession>X6LD54</accession>
<evidence type="ECO:0000256" key="2">
    <source>
        <dbReference type="SAM" id="MobiDB-lite"/>
    </source>
</evidence>
<protein>
    <submittedName>
        <fullName evidence="3">Uncharacterized protein</fullName>
    </submittedName>
</protein>
<evidence type="ECO:0000313" key="3">
    <source>
        <dbReference type="EMBL" id="ETN99056.1"/>
    </source>
</evidence>
<sequence>MYNVVFIDYFVRHCNFSTVFRVSEVLGYGVFFPSFCFFGISEQGLFGNKSWWSDSLHRKRKQIHRLKSKLQEYKRAAMQLKRKLRQEKQESLKEENTRQLFSQFKSMNSNKVSIIPALVESITGKIAKTDLEKAKMLVSWFSQPPQPPSYSGKNNNNEVNVVSG</sequence>
<feature type="coiled-coil region" evidence="1">
    <location>
        <begin position="56"/>
        <end position="97"/>
    </location>
</feature>
<dbReference type="EMBL" id="ASPP01045067">
    <property type="protein sequence ID" value="ETN99056.1"/>
    <property type="molecule type" value="Genomic_DNA"/>
</dbReference>